<dbReference type="AlphaFoldDB" id="A0A2M6ZIL1"/>
<keyword evidence="7 10" id="KW-0012">Acyltransferase</keyword>
<evidence type="ECO:0000256" key="4">
    <source>
        <dbReference type="ARBA" id="ARBA00022692"/>
    </source>
</evidence>
<name>A0A2M6ZIL1_9BACT</name>
<dbReference type="CDD" id="cd07571">
    <property type="entry name" value="ALP_N-acyl_transferase"/>
    <property type="match status" value="1"/>
</dbReference>
<evidence type="ECO:0000256" key="2">
    <source>
        <dbReference type="ARBA" id="ARBA00022475"/>
    </source>
</evidence>
<accession>A0A2M6ZIL1</accession>
<keyword evidence="6 8" id="KW-0472">Membrane</keyword>
<dbReference type="EMBL" id="PEWN01000005">
    <property type="protein sequence ID" value="PIU52222.1"/>
    <property type="molecule type" value="Genomic_DNA"/>
</dbReference>
<feature type="transmembrane region" description="Helical" evidence="8">
    <location>
        <begin position="113"/>
        <end position="139"/>
    </location>
</feature>
<feature type="transmembrane region" description="Helical" evidence="8">
    <location>
        <begin position="47"/>
        <end position="66"/>
    </location>
</feature>
<dbReference type="InterPro" id="IPR003010">
    <property type="entry name" value="C-N_Hydrolase"/>
</dbReference>
<sequence length="467" mass="53180">MLPIILSVISGGLLILSQPPFNLGHIGWFCLVPLFVALNGKTLRQSFILGLITGFVYFLGLLYWLFPIMIPATIFGTILLIIYLSLFFALFCLLFSFICHLTPAHSILSPLRYVFFASVLWVSLEYLRSLGVLGFPWGLIAYSQWKNTTLIQIADITGVYGISFVIVLFNAALAYLIYQYRPAFEVKRLAMPGMTVLSIFLIGVIIFVFFYGMRAISIYAPMIKTEKKRIDVALIQGNIDQNKKWDPNYLGESLGILMGLTRELKYVPDIIVWPETAITISLNENKFLEDRIREFVRSTKTFFLSGVQETESGKYFNRAILISPDGEILGKYDKIHLVPFSEATPYFFKWIFPFLKKVISGEDFTPGKEWTVFNHPHPPSAGTRKFSCCICFESIFPQEIRKFTRAGAQFLINITNDAWFGRTGAPYQHFAINVFRAVENRMEIARAANSGISGYINMIGQPRYWTS</sequence>
<dbReference type="InterPro" id="IPR045378">
    <property type="entry name" value="LNT_N"/>
</dbReference>
<dbReference type="PANTHER" id="PTHR38686">
    <property type="entry name" value="APOLIPOPROTEIN N-ACYLTRANSFERASE"/>
    <property type="match status" value="1"/>
</dbReference>
<dbReference type="HAMAP" id="MF_01148">
    <property type="entry name" value="Lnt"/>
    <property type="match status" value="1"/>
</dbReference>
<dbReference type="Proteomes" id="UP000229227">
    <property type="component" value="Unassembled WGS sequence"/>
</dbReference>
<dbReference type="PANTHER" id="PTHR38686:SF1">
    <property type="entry name" value="APOLIPOPROTEIN N-ACYLTRANSFERASE"/>
    <property type="match status" value="1"/>
</dbReference>
<evidence type="ECO:0000256" key="6">
    <source>
        <dbReference type="ARBA" id="ARBA00023136"/>
    </source>
</evidence>
<dbReference type="PROSITE" id="PS50263">
    <property type="entry name" value="CN_HYDROLASE"/>
    <property type="match status" value="1"/>
</dbReference>
<keyword evidence="4 8" id="KW-0812">Transmembrane</keyword>
<dbReference type="Gene3D" id="3.60.110.10">
    <property type="entry name" value="Carbon-nitrogen hydrolase"/>
    <property type="match status" value="1"/>
</dbReference>
<feature type="non-terminal residue" evidence="10">
    <location>
        <position position="467"/>
    </location>
</feature>
<organism evidence="10 11">
    <name type="scientific">Candidatus Desantisbacteria bacterium CG07_land_8_20_14_0_80_39_15</name>
    <dbReference type="NCBI Taxonomy" id="1974549"/>
    <lineage>
        <taxon>Bacteria</taxon>
        <taxon>Candidatus Desantisiibacteriota</taxon>
    </lineage>
</organism>
<feature type="transmembrane region" description="Helical" evidence="8">
    <location>
        <begin position="190"/>
        <end position="213"/>
    </location>
</feature>
<evidence type="ECO:0000259" key="9">
    <source>
        <dbReference type="PROSITE" id="PS50263"/>
    </source>
</evidence>
<evidence type="ECO:0000313" key="10">
    <source>
        <dbReference type="EMBL" id="PIU52222.1"/>
    </source>
</evidence>
<keyword evidence="10" id="KW-0449">Lipoprotein</keyword>
<proteinExistence type="inferred from homology"/>
<dbReference type="InterPro" id="IPR004563">
    <property type="entry name" value="Apolipo_AcylTrfase"/>
</dbReference>
<evidence type="ECO:0000313" key="11">
    <source>
        <dbReference type="Proteomes" id="UP000229227"/>
    </source>
</evidence>
<dbReference type="GO" id="GO:0005886">
    <property type="term" value="C:plasma membrane"/>
    <property type="evidence" value="ECO:0007669"/>
    <property type="project" value="UniProtKB-SubCell"/>
</dbReference>
<dbReference type="InterPro" id="IPR036526">
    <property type="entry name" value="C-N_Hydrolase_sf"/>
</dbReference>
<comment type="subcellular location">
    <subcellularLocation>
        <location evidence="1">Cell membrane</location>
        <topology evidence="1">Multi-pass membrane protein</topology>
    </subcellularLocation>
</comment>
<evidence type="ECO:0000256" key="3">
    <source>
        <dbReference type="ARBA" id="ARBA00022679"/>
    </source>
</evidence>
<feature type="transmembrane region" description="Helical" evidence="8">
    <location>
        <begin position="20"/>
        <end position="40"/>
    </location>
</feature>
<dbReference type="GO" id="GO:0016410">
    <property type="term" value="F:N-acyltransferase activity"/>
    <property type="evidence" value="ECO:0007669"/>
    <property type="project" value="InterPro"/>
</dbReference>
<evidence type="ECO:0000256" key="1">
    <source>
        <dbReference type="ARBA" id="ARBA00004651"/>
    </source>
</evidence>
<dbReference type="Pfam" id="PF00795">
    <property type="entry name" value="CN_hydrolase"/>
    <property type="match status" value="1"/>
</dbReference>
<reference evidence="11" key="1">
    <citation type="submission" date="2017-09" db="EMBL/GenBank/DDBJ databases">
        <title>Depth-based differentiation of microbial function through sediment-hosted aquifers and enrichment of novel symbionts in the deep terrestrial subsurface.</title>
        <authorList>
            <person name="Probst A.J."/>
            <person name="Ladd B."/>
            <person name="Jarett J.K."/>
            <person name="Geller-Mcgrath D.E."/>
            <person name="Sieber C.M.K."/>
            <person name="Emerson J.B."/>
            <person name="Anantharaman K."/>
            <person name="Thomas B.C."/>
            <person name="Malmstrom R."/>
            <person name="Stieglmeier M."/>
            <person name="Klingl A."/>
            <person name="Woyke T."/>
            <person name="Ryan C.M."/>
            <person name="Banfield J.F."/>
        </authorList>
    </citation>
    <scope>NUCLEOTIDE SEQUENCE [LARGE SCALE GENOMIC DNA]</scope>
</reference>
<evidence type="ECO:0000256" key="8">
    <source>
        <dbReference type="SAM" id="Phobius"/>
    </source>
</evidence>
<evidence type="ECO:0000256" key="7">
    <source>
        <dbReference type="ARBA" id="ARBA00023315"/>
    </source>
</evidence>
<dbReference type="SUPFAM" id="SSF56317">
    <property type="entry name" value="Carbon-nitrogen hydrolase"/>
    <property type="match status" value="1"/>
</dbReference>
<feature type="transmembrane region" description="Helical" evidence="8">
    <location>
        <begin position="159"/>
        <end position="178"/>
    </location>
</feature>
<feature type="domain" description="CN hydrolase" evidence="9">
    <location>
        <begin position="235"/>
        <end position="467"/>
    </location>
</feature>
<dbReference type="Pfam" id="PF20154">
    <property type="entry name" value="LNT_N"/>
    <property type="match status" value="1"/>
</dbReference>
<keyword evidence="5 8" id="KW-1133">Transmembrane helix</keyword>
<keyword evidence="2" id="KW-1003">Cell membrane</keyword>
<feature type="transmembrane region" description="Helical" evidence="8">
    <location>
        <begin position="72"/>
        <end position="101"/>
    </location>
</feature>
<keyword evidence="3 10" id="KW-0808">Transferase</keyword>
<dbReference type="GO" id="GO:0042158">
    <property type="term" value="P:lipoprotein biosynthetic process"/>
    <property type="evidence" value="ECO:0007669"/>
    <property type="project" value="InterPro"/>
</dbReference>
<evidence type="ECO:0000256" key="5">
    <source>
        <dbReference type="ARBA" id="ARBA00022989"/>
    </source>
</evidence>
<comment type="caution">
    <text evidence="10">The sequence shown here is derived from an EMBL/GenBank/DDBJ whole genome shotgun (WGS) entry which is preliminary data.</text>
</comment>
<dbReference type="NCBIfam" id="TIGR00546">
    <property type="entry name" value="lnt"/>
    <property type="match status" value="1"/>
</dbReference>
<gene>
    <name evidence="10" type="primary">lnt</name>
    <name evidence="10" type="ORF">COS91_00380</name>
</gene>
<protein>
    <submittedName>
        <fullName evidence="10">Apolipoprotein N-acyltransferase</fullName>
    </submittedName>
</protein>